<dbReference type="Proteomes" id="UP001144323">
    <property type="component" value="Unassembled WGS sequence"/>
</dbReference>
<comment type="caution">
    <text evidence="1">The sequence shown here is derived from an EMBL/GenBank/DDBJ whole genome shotgun (WGS) entry which is preliminary data.</text>
</comment>
<dbReference type="AlphaFoldDB" id="A0A9W6GZV2"/>
<evidence type="ECO:0000313" key="2">
    <source>
        <dbReference type="Proteomes" id="UP001144323"/>
    </source>
</evidence>
<reference evidence="1" key="1">
    <citation type="journal article" date="2023" name="Int. J. Syst. Evol. Microbiol.">
        <title>Methylocystis iwaonis sp. nov., a type II methane-oxidizing bacterium from surface soil of a rice paddy field in Japan, and emended description of the genus Methylocystis (ex Whittenbury et al. 1970) Bowman et al. 1993.</title>
        <authorList>
            <person name="Kaise H."/>
            <person name="Sawadogo J.B."/>
            <person name="Alam M.S."/>
            <person name="Ueno C."/>
            <person name="Dianou D."/>
            <person name="Shinjo R."/>
            <person name="Asakawa S."/>
        </authorList>
    </citation>
    <scope>NUCLEOTIDE SEQUENCE</scope>
    <source>
        <strain evidence="1">LMG27198</strain>
    </source>
</reference>
<proteinExistence type="predicted"/>
<dbReference type="EMBL" id="BSEC01000009">
    <property type="protein sequence ID" value="GLI96163.1"/>
    <property type="molecule type" value="Genomic_DNA"/>
</dbReference>
<gene>
    <name evidence="1" type="ORF">LMG27198_51560</name>
</gene>
<evidence type="ECO:0000313" key="1">
    <source>
        <dbReference type="EMBL" id="GLI96163.1"/>
    </source>
</evidence>
<protein>
    <submittedName>
        <fullName evidence="1">Uncharacterized protein</fullName>
    </submittedName>
</protein>
<keyword evidence="2" id="KW-1185">Reference proteome</keyword>
<accession>A0A9W6GZV2</accession>
<organism evidence="1 2">
    <name type="scientific">Methylocystis echinoides</name>
    <dbReference type="NCBI Taxonomy" id="29468"/>
    <lineage>
        <taxon>Bacteria</taxon>
        <taxon>Pseudomonadati</taxon>
        <taxon>Pseudomonadota</taxon>
        <taxon>Alphaproteobacteria</taxon>
        <taxon>Hyphomicrobiales</taxon>
        <taxon>Methylocystaceae</taxon>
        <taxon>Methylocystis</taxon>
    </lineage>
</organism>
<sequence length="82" mass="8759">MTCVVRARVEVRGIGIRPDGSILRAARWDACVRTGCRVGAVRVPQMRIGLSGVIRRIAAAAGPVGGLSMAWIVRSHPRQRAG</sequence>
<name>A0A9W6GZV2_9HYPH</name>